<comment type="caution">
    <text evidence="2">The sequence shown here is derived from an EMBL/GenBank/DDBJ whole genome shotgun (WGS) entry which is preliminary data.</text>
</comment>
<protein>
    <submittedName>
        <fullName evidence="2">Retrovirus-related Pol polyprotein from type-1 retrotransposable element R1</fullName>
    </submittedName>
</protein>
<feature type="domain" description="Reverse transcriptase" evidence="1">
    <location>
        <begin position="1"/>
        <end position="179"/>
    </location>
</feature>
<reference evidence="2 3" key="1">
    <citation type="journal article" date="2019" name="Commun. Biol.">
        <title>The bagworm genome reveals a unique fibroin gene that provides high tensile strength.</title>
        <authorList>
            <person name="Kono N."/>
            <person name="Nakamura H."/>
            <person name="Ohtoshi R."/>
            <person name="Tomita M."/>
            <person name="Numata K."/>
            <person name="Arakawa K."/>
        </authorList>
    </citation>
    <scope>NUCLEOTIDE SEQUENCE [LARGE SCALE GENOMIC DNA]</scope>
</reference>
<dbReference type="InterPro" id="IPR000477">
    <property type="entry name" value="RT_dom"/>
</dbReference>
<dbReference type="PANTHER" id="PTHR19446">
    <property type="entry name" value="REVERSE TRANSCRIPTASES"/>
    <property type="match status" value="1"/>
</dbReference>
<dbReference type="OrthoDB" id="415822at2759"/>
<accession>A0A4C2A448</accession>
<dbReference type="Proteomes" id="UP000299102">
    <property type="component" value="Unassembled WGS sequence"/>
</dbReference>
<dbReference type="AlphaFoldDB" id="A0A4C2A448"/>
<proteinExistence type="predicted"/>
<dbReference type="GO" id="GO:0071897">
    <property type="term" value="P:DNA biosynthetic process"/>
    <property type="evidence" value="ECO:0007669"/>
    <property type="project" value="UniProtKB-ARBA"/>
</dbReference>
<keyword evidence="3" id="KW-1185">Reference proteome</keyword>
<evidence type="ECO:0000313" key="2">
    <source>
        <dbReference type="EMBL" id="GBP95721.1"/>
    </source>
</evidence>
<dbReference type="SUPFAM" id="SSF56672">
    <property type="entry name" value="DNA/RNA polymerases"/>
    <property type="match status" value="1"/>
</dbReference>
<dbReference type="Pfam" id="PF00078">
    <property type="entry name" value="RVT_1"/>
    <property type="match status" value="1"/>
</dbReference>
<evidence type="ECO:0000313" key="3">
    <source>
        <dbReference type="Proteomes" id="UP000299102"/>
    </source>
</evidence>
<name>A0A4C2A448_EUMVA</name>
<gene>
    <name evidence="2" type="ORF">EVAR_70149_1</name>
</gene>
<organism evidence="2 3">
    <name type="scientific">Eumeta variegata</name>
    <name type="common">Bagworm moth</name>
    <name type="synonym">Eumeta japonica</name>
    <dbReference type="NCBI Taxonomy" id="151549"/>
    <lineage>
        <taxon>Eukaryota</taxon>
        <taxon>Metazoa</taxon>
        <taxon>Ecdysozoa</taxon>
        <taxon>Arthropoda</taxon>
        <taxon>Hexapoda</taxon>
        <taxon>Insecta</taxon>
        <taxon>Pterygota</taxon>
        <taxon>Neoptera</taxon>
        <taxon>Endopterygota</taxon>
        <taxon>Lepidoptera</taxon>
        <taxon>Glossata</taxon>
        <taxon>Ditrysia</taxon>
        <taxon>Tineoidea</taxon>
        <taxon>Psychidae</taxon>
        <taxon>Oiketicinae</taxon>
        <taxon>Eumeta</taxon>
    </lineage>
</organism>
<dbReference type="InterPro" id="IPR043502">
    <property type="entry name" value="DNA/RNA_pol_sf"/>
</dbReference>
<sequence>MEGGTKKYCLVAILDIRNVFNSANWECIMQALKEKNVPEYLCKIVASYFTDRILKYDTKNGPREYNITEGVPQGYVLGPLLWNIMYDGLLRLRLPRNVKLVAYADDVAIVIVAKHLYEINHMSGIAFEQVNWWMNIVNLQLAHHKTEAVLITSRKSWKRSRWKLASNESYRNHSSGIWE</sequence>
<dbReference type="EMBL" id="BGZK01002671">
    <property type="protein sequence ID" value="GBP95721.1"/>
    <property type="molecule type" value="Genomic_DNA"/>
</dbReference>
<dbReference type="PROSITE" id="PS50878">
    <property type="entry name" value="RT_POL"/>
    <property type="match status" value="1"/>
</dbReference>
<evidence type="ECO:0000259" key="1">
    <source>
        <dbReference type="PROSITE" id="PS50878"/>
    </source>
</evidence>